<keyword evidence="2" id="KW-1185">Reference proteome</keyword>
<reference evidence="1 2" key="1">
    <citation type="journal article" date="2010" name="J. Bacteriol.">
        <title>Characterization of the replication, transfer, and plasmid/lytic phage cycle of the Streptomyces plasmid-phage pZL12.</title>
        <authorList>
            <person name="Zhong L."/>
            <person name="Cheng Q."/>
            <person name="Tian X."/>
            <person name="Zhao L."/>
            <person name="Qin Z."/>
        </authorList>
    </citation>
    <scope>NUCLEOTIDE SEQUENCE [LARGE SCALE GENOMIC DNA]</scope>
</reference>
<name>D0UWJ2_9CAUD</name>
<proteinExistence type="predicted"/>
<organism evidence="1 2">
    <name type="scientific">Streptomyces phage ZL12</name>
    <dbReference type="NCBI Taxonomy" id="2570911"/>
    <lineage>
        <taxon>Viruses</taxon>
        <taxon>Duplodnaviria</taxon>
        <taxon>Heunggongvirae</taxon>
        <taxon>Uroviricota</taxon>
        <taxon>Caudoviricetes</taxon>
        <taxon>Fuzanglongvirus</taxon>
        <taxon>Fuzanglongvirus ZL12</taxon>
    </lineage>
</organism>
<gene>
    <name evidence="1" type="ORF">pZL12.87</name>
</gene>
<sequence length="141" mass="15515">MSEARRFHLQRNVDVTGASGTGRVADGVLWPDGTATLRWRGERASTVNWDRIEDAESVHGHGGHTTIVWDDWPTQDVDPDLPCMFCIDGHGAPTRCAWGVRVGPERDIDGQPTQLIVQPTAGQHVAPEDAAWLHRLIHPTA</sequence>
<evidence type="ECO:0000313" key="2">
    <source>
        <dbReference type="Proteomes" id="UP000298310"/>
    </source>
</evidence>
<evidence type="ECO:0000313" key="1">
    <source>
        <dbReference type="EMBL" id="ACX71164.1"/>
    </source>
</evidence>
<accession>D0UWJ2</accession>
<protein>
    <submittedName>
        <fullName evidence="1">Uncharacterized protein</fullName>
    </submittedName>
</protein>
<dbReference type="Proteomes" id="UP000298310">
    <property type="component" value="Segment"/>
</dbReference>
<dbReference type="KEGG" id="vg:80142703"/>
<dbReference type="EMBL" id="GQ919031">
    <property type="protein sequence ID" value="ACX71164.1"/>
    <property type="molecule type" value="Genomic_DNA"/>
</dbReference>